<keyword evidence="2" id="KW-1003">Cell membrane</keyword>
<dbReference type="GO" id="GO:0043190">
    <property type="term" value="C:ATP-binding cassette (ABC) transporter complex"/>
    <property type="evidence" value="ECO:0007669"/>
    <property type="project" value="TreeGrafter"/>
</dbReference>
<comment type="caution">
    <text evidence="7">The sequence shown here is derived from an EMBL/GenBank/DDBJ whole genome shotgun (WGS) entry which is preliminary data.</text>
</comment>
<dbReference type="Proteomes" id="UP000321721">
    <property type="component" value="Unassembled WGS sequence"/>
</dbReference>
<keyword evidence="4 6" id="KW-1133">Transmembrane helix</keyword>
<keyword evidence="8" id="KW-1185">Reference proteome</keyword>
<evidence type="ECO:0000256" key="2">
    <source>
        <dbReference type="ARBA" id="ARBA00022475"/>
    </source>
</evidence>
<evidence type="ECO:0000313" key="7">
    <source>
        <dbReference type="EMBL" id="TXB66701.1"/>
    </source>
</evidence>
<feature type="transmembrane region" description="Helical" evidence="6">
    <location>
        <begin position="56"/>
        <end position="78"/>
    </location>
</feature>
<dbReference type="EMBL" id="VOOS01000001">
    <property type="protein sequence ID" value="TXB66701.1"/>
    <property type="molecule type" value="Genomic_DNA"/>
</dbReference>
<dbReference type="GO" id="GO:0015920">
    <property type="term" value="P:lipopolysaccharide transport"/>
    <property type="evidence" value="ECO:0007669"/>
    <property type="project" value="TreeGrafter"/>
</dbReference>
<evidence type="ECO:0000256" key="1">
    <source>
        <dbReference type="ARBA" id="ARBA00004651"/>
    </source>
</evidence>
<keyword evidence="3 6" id="KW-0812">Transmembrane</keyword>
<gene>
    <name evidence="7" type="ORF">FRY74_00530</name>
</gene>
<evidence type="ECO:0000256" key="6">
    <source>
        <dbReference type="SAM" id="Phobius"/>
    </source>
</evidence>
<protein>
    <submittedName>
        <fullName evidence="7">YjgP/YjgQ family permease</fullName>
    </submittedName>
</protein>
<dbReference type="RefSeq" id="WP_147097576.1">
    <property type="nucleotide sequence ID" value="NZ_VOOS01000001.1"/>
</dbReference>
<evidence type="ECO:0000256" key="5">
    <source>
        <dbReference type="ARBA" id="ARBA00023136"/>
    </source>
</evidence>
<dbReference type="Pfam" id="PF03739">
    <property type="entry name" value="LptF_LptG"/>
    <property type="match status" value="2"/>
</dbReference>
<feature type="transmembrane region" description="Helical" evidence="6">
    <location>
        <begin position="99"/>
        <end position="118"/>
    </location>
</feature>
<sequence>MKKASLFIIKSFIGPFIMTFFIALFVLLMQFIWLYIDDMLGKGLEWYVIAELLMYASASLVPLAMPLSILLASLMTFGNLGEHFELVSFKAAGISLQKVMQPLIVLVSILSIGAFFFANNVIPVANLKFYSLFHDIRSQKPAFNILPDVFYNEIDGYVIRVKGKEIREEGDLLKDVMIYNHTENQGNRQLTIADSAIMKMSNDKSYFSIKLFNGIDYQEKYEGRRDKIYPLSRFIFEEHEMRIDMSGFKMDRTDEELFKEDYRMLNLDQLANKTDTLKKYQNKRTDEFFLSIHNSYLINDTLTKKTDNDSLIYASMNELINTFSKEEKQQVYSIALNAARTNKGRASAAMVEMDYQQENLLNIQIEWHRKFTFSIACLIMFFIGAPLGAIVQKGGLGMPVVISVVFFLLFWILSMMGEKSAKEMVIEPYQGMWLATAVLFPLGIFFTYKATTDSAMFNLDSYLSFFKKLFKKKK</sequence>
<feature type="transmembrane region" description="Helical" evidence="6">
    <location>
        <begin position="429"/>
        <end position="448"/>
    </location>
</feature>
<feature type="transmembrane region" description="Helical" evidence="6">
    <location>
        <begin position="398"/>
        <end position="417"/>
    </location>
</feature>
<comment type="subcellular location">
    <subcellularLocation>
        <location evidence="1">Cell membrane</location>
        <topology evidence="1">Multi-pass membrane protein</topology>
    </subcellularLocation>
</comment>
<accession>A0A5C6RWJ3</accession>
<dbReference type="OrthoDB" id="1096108at2"/>
<evidence type="ECO:0000256" key="4">
    <source>
        <dbReference type="ARBA" id="ARBA00022989"/>
    </source>
</evidence>
<evidence type="ECO:0000256" key="3">
    <source>
        <dbReference type="ARBA" id="ARBA00022692"/>
    </source>
</evidence>
<name>A0A5C6RWJ3_9FLAO</name>
<reference evidence="7 8" key="1">
    <citation type="submission" date="2019-08" db="EMBL/GenBank/DDBJ databases">
        <title>Genome of Vicingus serpentipes NCIMB 15042.</title>
        <authorList>
            <person name="Bowman J.P."/>
        </authorList>
    </citation>
    <scope>NUCLEOTIDE SEQUENCE [LARGE SCALE GENOMIC DNA]</scope>
    <source>
        <strain evidence="7 8">NCIMB 15042</strain>
    </source>
</reference>
<dbReference type="PANTHER" id="PTHR33529">
    <property type="entry name" value="SLR0882 PROTEIN-RELATED"/>
    <property type="match status" value="1"/>
</dbReference>
<organism evidence="7 8">
    <name type="scientific">Vicingus serpentipes</name>
    <dbReference type="NCBI Taxonomy" id="1926625"/>
    <lineage>
        <taxon>Bacteria</taxon>
        <taxon>Pseudomonadati</taxon>
        <taxon>Bacteroidota</taxon>
        <taxon>Flavobacteriia</taxon>
        <taxon>Flavobacteriales</taxon>
        <taxon>Vicingaceae</taxon>
        <taxon>Vicingus</taxon>
    </lineage>
</organism>
<proteinExistence type="predicted"/>
<feature type="transmembrane region" description="Helical" evidence="6">
    <location>
        <begin position="12"/>
        <end position="36"/>
    </location>
</feature>
<evidence type="ECO:0000313" key="8">
    <source>
        <dbReference type="Proteomes" id="UP000321721"/>
    </source>
</evidence>
<feature type="transmembrane region" description="Helical" evidence="6">
    <location>
        <begin position="371"/>
        <end position="391"/>
    </location>
</feature>
<keyword evidence="5 6" id="KW-0472">Membrane</keyword>
<dbReference type="InterPro" id="IPR005495">
    <property type="entry name" value="LptG/LptF_permease"/>
</dbReference>
<dbReference type="AlphaFoldDB" id="A0A5C6RWJ3"/>
<dbReference type="PANTHER" id="PTHR33529:SF6">
    <property type="entry name" value="YJGP_YJGQ FAMILY PERMEASE"/>
    <property type="match status" value="1"/>
</dbReference>